<evidence type="ECO:0000259" key="2">
    <source>
        <dbReference type="PROSITE" id="PS50195"/>
    </source>
</evidence>
<feature type="compositionally biased region" description="Basic residues" evidence="1">
    <location>
        <begin position="212"/>
        <end position="225"/>
    </location>
</feature>
<organism evidence="3 4">
    <name type="scientific">Phytophthora citrophthora</name>
    <dbReference type="NCBI Taxonomy" id="4793"/>
    <lineage>
        <taxon>Eukaryota</taxon>
        <taxon>Sar</taxon>
        <taxon>Stramenopiles</taxon>
        <taxon>Oomycota</taxon>
        <taxon>Peronosporomycetes</taxon>
        <taxon>Peronosporales</taxon>
        <taxon>Peronosporaceae</taxon>
        <taxon>Phytophthora</taxon>
    </lineage>
</organism>
<dbReference type="Gene3D" id="3.30.1520.10">
    <property type="entry name" value="Phox-like domain"/>
    <property type="match status" value="1"/>
</dbReference>
<accession>A0AAD9GIX1</accession>
<protein>
    <recommendedName>
        <fullName evidence="2">PX domain-containing protein</fullName>
    </recommendedName>
</protein>
<name>A0AAD9GIX1_9STRA</name>
<evidence type="ECO:0000313" key="3">
    <source>
        <dbReference type="EMBL" id="KAK1939341.1"/>
    </source>
</evidence>
<dbReference type="AlphaFoldDB" id="A0AAD9GIX1"/>
<feature type="domain" description="PX" evidence="2">
    <location>
        <begin position="27"/>
        <end position="183"/>
    </location>
</feature>
<keyword evidence="4" id="KW-1185">Reference proteome</keyword>
<proteinExistence type="predicted"/>
<dbReference type="PROSITE" id="PS50195">
    <property type="entry name" value="PX"/>
    <property type="match status" value="1"/>
</dbReference>
<dbReference type="InterPro" id="IPR001683">
    <property type="entry name" value="PX_dom"/>
</dbReference>
<dbReference type="EMBL" id="JASMQC010000016">
    <property type="protein sequence ID" value="KAK1939341.1"/>
    <property type="molecule type" value="Genomic_DNA"/>
</dbReference>
<sequence>MNYHKATQSLATCSSPGNQKLSKVTAIQPQRGLAISGVSQASTSSVWYYRVDVSVYEHGLRTTFISDEEVDTSCGDDDEDEPQTIDVEHYSISRRYSDFQQLYERIRSVVVFVDGSAIAMPPFPAKEKISPALIGLVRRVSSSNIVVADRRAKFENLLQWIENHPVARDCKAFVDFLGKPPQSHSGYVSLSEYTSPDWLSSLHQATKEMGSRRRRHSSSSARLRRAYSSSTSLASLHNRPTSLDRCVSAPCDELLDTETFYSRIDRKVCLVLRQHPRTKQCRFAVWFR</sequence>
<comment type="caution">
    <text evidence="3">The sequence shown here is derived from an EMBL/GenBank/DDBJ whole genome shotgun (WGS) entry which is preliminary data.</text>
</comment>
<dbReference type="Proteomes" id="UP001259832">
    <property type="component" value="Unassembled WGS sequence"/>
</dbReference>
<dbReference type="GO" id="GO:0035091">
    <property type="term" value="F:phosphatidylinositol binding"/>
    <property type="evidence" value="ECO:0007669"/>
    <property type="project" value="InterPro"/>
</dbReference>
<evidence type="ECO:0000313" key="4">
    <source>
        <dbReference type="Proteomes" id="UP001259832"/>
    </source>
</evidence>
<reference evidence="3" key="1">
    <citation type="submission" date="2023-08" db="EMBL/GenBank/DDBJ databases">
        <title>Reference Genome Resource for the Citrus Pathogen Phytophthora citrophthora.</title>
        <authorList>
            <person name="Moller H."/>
            <person name="Coetzee B."/>
            <person name="Rose L.J."/>
            <person name="Van Niekerk J.M."/>
        </authorList>
    </citation>
    <scope>NUCLEOTIDE SEQUENCE</scope>
    <source>
        <strain evidence="3">STE-U-9442</strain>
    </source>
</reference>
<gene>
    <name evidence="3" type="ORF">P3T76_008725</name>
</gene>
<evidence type="ECO:0000256" key="1">
    <source>
        <dbReference type="SAM" id="MobiDB-lite"/>
    </source>
</evidence>
<dbReference type="Pfam" id="PF00787">
    <property type="entry name" value="PX"/>
    <property type="match status" value="1"/>
</dbReference>
<feature type="region of interest" description="Disordered" evidence="1">
    <location>
        <begin position="206"/>
        <end position="226"/>
    </location>
</feature>
<dbReference type="SUPFAM" id="SSF64268">
    <property type="entry name" value="PX domain"/>
    <property type="match status" value="1"/>
</dbReference>
<dbReference type="InterPro" id="IPR036871">
    <property type="entry name" value="PX_dom_sf"/>
</dbReference>